<feature type="domain" description="Rieske" evidence="5">
    <location>
        <begin position="5"/>
        <end position="118"/>
    </location>
</feature>
<dbReference type="SUPFAM" id="SSF50022">
    <property type="entry name" value="ISP domain"/>
    <property type="match status" value="1"/>
</dbReference>
<dbReference type="PANTHER" id="PTHR21496:SF23">
    <property type="entry name" value="3-PHENYLPROPIONATE_CINNAMIC ACID DIOXYGENASE FERREDOXIN SUBUNIT"/>
    <property type="match status" value="1"/>
</dbReference>
<dbReference type="InterPro" id="IPR017941">
    <property type="entry name" value="Rieske_2Fe-2S"/>
</dbReference>
<dbReference type="Pfam" id="PF00355">
    <property type="entry name" value="Rieske"/>
    <property type="match status" value="1"/>
</dbReference>
<keyword evidence="2" id="KW-0479">Metal-binding</keyword>
<dbReference type="Gene3D" id="2.102.10.10">
    <property type="entry name" value="Rieske [2Fe-2S] iron-sulphur domain"/>
    <property type="match status" value="1"/>
</dbReference>
<evidence type="ECO:0000256" key="4">
    <source>
        <dbReference type="ARBA" id="ARBA00023014"/>
    </source>
</evidence>
<dbReference type="EMBL" id="JAVVDO010000074">
    <property type="protein sequence ID" value="MDT8333768.1"/>
    <property type="molecule type" value="Genomic_DNA"/>
</dbReference>
<evidence type="ECO:0000313" key="7">
    <source>
        <dbReference type="Proteomes" id="UP001258945"/>
    </source>
</evidence>
<dbReference type="CDD" id="cd03467">
    <property type="entry name" value="Rieske"/>
    <property type="match status" value="1"/>
</dbReference>
<proteinExistence type="predicted"/>
<reference evidence="6 7" key="1">
    <citation type="journal article" date="2019" name="Microb. Pathog.">
        <title>Comparison of VITEK 2, MALDI-TOF MS, 16S rRNA gene sequencing, and whole-genome sequencing for identification of Roseomonas mucosa.</title>
        <authorList>
            <person name="Rudolph W.W."/>
            <person name="Gunzer F."/>
            <person name="Trauth M."/>
            <person name="Bunk B."/>
            <person name="Bigge R."/>
            <person name="Schrottner P."/>
        </authorList>
    </citation>
    <scope>NUCLEOTIDE SEQUENCE [LARGE SCALE GENOMIC DNA]</scope>
    <source>
        <strain evidence="6 7">DSM 103800</strain>
    </source>
</reference>
<evidence type="ECO:0000256" key="3">
    <source>
        <dbReference type="ARBA" id="ARBA00023004"/>
    </source>
</evidence>
<gene>
    <name evidence="6" type="ORF">RQ831_22180</name>
</gene>
<dbReference type="RefSeq" id="WP_237183352.1">
    <property type="nucleotide sequence ID" value="NZ_CP015584.1"/>
</dbReference>
<dbReference type="PANTHER" id="PTHR21496">
    <property type="entry name" value="FERREDOXIN-RELATED"/>
    <property type="match status" value="1"/>
</dbReference>
<dbReference type="PROSITE" id="PS51296">
    <property type="entry name" value="RIESKE"/>
    <property type="match status" value="1"/>
</dbReference>
<dbReference type="Proteomes" id="UP001258945">
    <property type="component" value="Unassembled WGS sequence"/>
</dbReference>
<accession>A0ABU3MMW3</accession>
<keyword evidence="1" id="KW-0001">2Fe-2S</keyword>
<organism evidence="6 7">
    <name type="scientific">Roseomonas gilardii</name>
    <dbReference type="NCBI Taxonomy" id="257708"/>
    <lineage>
        <taxon>Bacteria</taxon>
        <taxon>Pseudomonadati</taxon>
        <taxon>Pseudomonadota</taxon>
        <taxon>Alphaproteobacteria</taxon>
        <taxon>Acetobacterales</taxon>
        <taxon>Roseomonadaceae</taxon>
        <taxon>Roseomonas</taxon>
    </lineage>
</organism>
<name>A0ABU3MMW3_9PROT</name>
<dbReference type="InterPro" id="IPR036922">
    <property type="entry name" value="Rieske_2Fe-2S_sf"/>
</dbReference>
<keyword evidence="3" id="KW-0408">Iron</keyword>
<comment type="caution">
    <text evidence="6">The sequence shown here is derived from an EMBL/GenBank/DDBJ whole genome shotgun (WGS) entry which is preliminary data.</text>
</comment>
<keyword evidence="7" id="KW-1185">Reference proteome</keyword>
<keyword evidence="4" id="KW-0411">Iron-sulfur</keyword>
<protein>
    <submittedName>
        <fullName evidence="6">Rieske (2Fe-2S) protein</fullName>
    </submittedName>
</protein>
<evidence type="ECO:0000313" key="6">
    <source>
        <dbReference type="EMBL" id="MDT8333768.1"/>
    </source>
</evidence>
<evidence type="ECO:0000259" key="5">
    <source>
        <dbReference type="PROSITE" id="PS51296"/>
    </source>
</evidence>
<evidence type="ECO:0000256" key="2">
    <source>
        <dbReference type="ARBA" id="ARBA00022723"/>
    </source>
</evidence>
<evidence type="ECO:0000256" key="1">
    <source>
        <dbReference type="ARBA" id="ARBA00022714"/>
    </source>
</evidence>
<sequence>MMTRYLVAPVTALPPGGRLLVEAAGKKIILFNLGGDLFGLLNRCPHQGGELCHGTALGLVEADPAEPGQMRYTREGEILRCPWHGWEFDIRTGLSRAEPQKLRTRSYPAGITGRDSLVERPPATTVPVGTTDEGQIYVEV</sequence>